<comment type="caution">
    <text evidence="4">The sequence shown here is derived from an EMBL/GenBank/DDBJ whole genome shotgun (WGS) entry which is preliminary data.</text>
</comment>
<evidence type="ECO:0000256" key="1">
    <source>
        <dbReference type="SAM" id="MobiDB-lite"/>
    </source>
</evidence>
<feature type="transmembrane region" description="Helical" evidence="2">
    <location>
        <begin position="158"/>
        <end position="178"/>
    </location>
</feature>
<protein>
    <submittedName>
        <fullName evidence="4">Acyltransferase</fullName>
        <ecNumber evidence="4">2.3.-.-</ecNumber>
    </submittedName>
</protein>
<evidence type="ECO:0000313" key="4">
    <source>
        <dbReference type="EMBL" id="MEU3710853.1"/>
    </source>
</evidence>
<organism evidence="4 5">
    <name type="scientific">Streptomyces catenulae</name>
    <dbReference type="NCBI Taxonomy" id="66875"/>
    <lineage>
        <taxon>Bacteria</taxon>
        <taxon>Bacillati</taxon>
        <taxon>Actinomycetota</taxon>
        <taxon>Actinomycetes</taxon>
        <taxon>Kitasatosporales</taxon>
        <taxon>Streptomycetaceae</taxon>
        <taxon>Streptomyces</taxon>
    </lineage>
</organism>
<dbReference type="RefSeq" id="WP_107126879.1">
    <property type="nucleotide sequence ID" value="NZ_JBEZVI010000008.1"/>
</dbReference>
<gene>
    <name evidence="4" type="ORF">AB0E61_12255</name>
</gene>
<feature type="domain" description="Acyltransferase 3" evidence="3">
    <location>
        <begin position="23"/>
        <end position="375"/>
    </location>
</feature>
<feature type="transmembrane region" description="Helical" evidence="2">
    <location>
        <begin position="355"/>
        <end position="377"/>
    </location>
</feature>
<keyword evidence="4" id="KW-0808">Transferase</keyword>
<dbReference type="PANTHER" id="PTHR23028">
    <property type="entry name" value="ACETYLTRANSFERASE"/>
    <property type="match status" value="1"/>
</dbReference>
<feature type="transmembrane region" description="Helical" evidence="2">
    <location>
        <begin position="285"/>
        <end position="304"/>
    </location>
</feature>
<feature type="transmembrane region" description="Helical" evidence="2">
    <location>
        <begin position="190"/>
        <end position="211"/>
    </location>
</feature>
<keyword evidence="2" id="KW-0472">Membrane</keyword>
<dbReference type="InterPro" id="IPR002656">
    <property type="entry name" value="Acyl_transf_3_dom"/>
</dbReference>
<feature type="transmembrane region" description="Helical" evidence="2">
    <location>
        <begin position="316"/>
        <end position="335"/>
    </location>
</feature>
<feature type="region of interest" description="Disordered" evidence="1">
    <location>
        <begin position="1"/>
        <end position="21"/>
    </location>
</feature>
<dbReference type="EMBL" id="JBEZVI010000008">
    <property type="protein sequence ID" value="MEU3710853.1"/>
    <property type="molecule type" value="Genomic_DNA"/>
</dbReference>
<feature type="transmembrane region" description="Helical" evidence="2">
    <location>
        <begin position="258"/>
        <end position="279"/>
    </location>
</feature>
<sequence>MTTTATPAPATPAPATGRSRASDLDGLRGLAALSTVLFHVWQQYHRYDAAGSHPPIDQPLIGAALSFEVIDLFFVMSAYLLTLSYARAAIDGGATRTARVFLFRRAVRILPLYVLAVLTVWATRNPDLPGDWRDLAEHLTFTHLFDQRRIFYTLGPSWSLSLEVCFYLVLVVLGPLAVRACRPLRRRGARIAVCAAGCAALYALPWVWIAVAHHGLGVPHTDWVVYFGPAARFGGFAAGMGLAVLTTALGERGRPRRAVALPLTAAVLAALYALSLLSAPENAAFTYYHPLASALWAVLLYATLRIRRRTVWNRFLTARWLTLVGLCSYSLFIWHEPVMLQLHRAGLLPAQQAGFPLAVLLVLAAALPVAWLSYWLLEYPAGLLGRLKDGRGRPREFYPEAPPATA</sequence>
<keyword evidence="4" id="KW-0012">Acyltransferase</keyword>
<dbReference type="PANTHER" id="PTHR23028:SF53">
    <property type="entry name" value="ACYL_TRANSF_3 DOMAIN-CONTAINING PROTEIN"/>
    <property type="match status" value="1"/>
</dbReference>
<reference evidence="4 5" key="1">
    <citation type="submission" date="2024-06" db="EMBL/GenBank/DDBJ databases">
        <title>The Natural Products Discovery Center: Release of the First 8490 Sequenced Strains for Exploring Actinobacteria Biosynthetic Diversity.</title>
        <authorList>
            <person name="Kalkreuter E."/>
            <person name="Kautsar S.A."/>
            <person name="Yang D."/>
            <person name="Bader C.D."/>
            <person name="Teijaro C.N."/>
            <person name="Fluegel L."/>
            <person name="Davis C.M."/>
            <person name="Simpson J.R."/>
            <person name="Lauterbach L."/>
            <person name="Steele A.D."/>
            <person name="Gui C."/>
            <person name="Meng S."/>
            <person name="Li G."/>
            <person name="Viehrig K."/>
            <person name="Ye F."/>
            <person name="Su P."/>
            <person name="Kiefer A.F."/>
            <person name="Nichols A."/>
            <person name="Cepeda A.J."/>
            <person name="Yan W."/>
            <person name="Fan B."/>
            <person name="Jiang Y."/>
            <person name="Adhikari A."/>
            <person name="Zheng C.-J."/>
            <person name="Schuster L."/>
            <person name="Cowan T.M."/>
            <person name="Smanski M.J."/>
            <person name="Chevrette M.G."/>
            <person name="De Carvalho L.P.S."/>
            <person name="Shen B."/>
        </authorList>
    </citation>
    <scope>NUCLEOTIDE SEQUENCE [LARGE SCALE GENOMIC DNA]</scope>
    <source>
        <strain evidence="4 5">NPDC033039</strain>
    </source>
</reference>
<evidence type="ECO:0000259" key="3">
    <source>
        <dbReference type="Pfam" id="PF01757"/>
    </source>
</evidence>
<keyword evidence="2" id="KW-0812">Transmembrane</keyword>
<keyword evidence="2" id="KW-1133">Transmembrane helix</keyword>
<feature type="transmembrane region" description="Helical" evidence="2">
    <location>
        <begin position="106"/>
        <end position="123"/>
    </location>
</feature>
<dbReference type="InterPro" id="IPR050879">
    <property type="entry name" value="Acyltransferase_3"/>
</dbReference>
<dbReference type="GO" id="GO:0016746">
    <property type="term" value="F:acyltransferase activity"/>
    <property type="evidence" value="ECO:0007669"/>
    <property type="project" value="UniProtKB-KW"/>
</dbReference>
<proteinExistence type="predicted"/>
<evidence type="ECO:0000313" key="5">
    <source>
        <dbReference type="Proteomes" id="UP001550853"/>
    </source>
</evidence>
<dbReference type="Pfam" id="PF01757">
    <property type="entry name" value="Acyl_transf_3"/>
    <property type="match status" value="1"/>
</dbReference>
<evidence type="ECO:0000256" key="2">
    <source>
        <dbReference type="SAM" id="Phobius"/>
    </source>
</evidence>
<feature type="transmembrane region" description="Helical" evidence="2">
    <location>
        <begin position="60"/>
        <end position="85"/>
    </location>
</feature>
<feature type="transmembrane region" description="Helical" evidence="2">
    <location>
        <begin position="223"/>
        <end position="246"/>
    </location>
</feature>
<keyword evidence="5" id="KW-1185">Reference proteome</keyword>
<accession>A0ABV2YYN1</accession>
<dbReference type="EC" id="2.3.-.-" evidence="4"/>
<feature type="compositionally biased region" description="Low complexity" evidence="1">
    <location>
        <begin position="1"/>
        <end position="16"/>
    </location>
</feature>
<dbReference type="Proteomes" id="UP001550853">
    <property type="component" value="Unassembled WGS sequence"/>
</dbReference>
<name>A0ABV2YYN1_9ACTN</name>